<evidence type="ECO:0000256" key="3">
    <source>
        <dbReference type="SAM" id="SignalP"/>
    </source>
</evidence>
<feature type="compositionally biased region" description="Polar residues" evidence="1">
    <location>
        <begin position="245"/>
        <end position="266"/>
    </location>
</feature>
<feature type="region of interest" description="Disordered" evidence="1">
    <location>
        <begin position="136"/>
        <end position="180"/>
    </location>
</feature>
<dbReference type="EMBL" id="CBMI010003308">
    <property type="protein sequence ID" value="CEG05240.1"/>
    <property type="molecule type" value="Genomic_DNA"/>
</dbReference>
<comment type="caution">
    <text evidence="4">The sequence shown here is derived from an EMBL/GenBank/DDBJ whole genome shotgun (WGS) entry which is preliminary data.</text>
</comment>
<feature type="compositionally biased region" description="Low complexity" evidence="1">
    <location>
        <begin position="138"/>
        <end position="170"/>
    </location>
</feature>
<proteinExistence type="predicted"/>
<keyword evidence="2" id="KW-0472">Membrane</keyword>
<keyword evidence="3" id="KW-0732">Signal</keyword>
<feature type="transmembrane region" description="Helical" evidence="2">
    <location>
        <begin position="186"/>
        <end position="207"/>
    </location>
</feature>
<evidence type="ECO:0000256" key="2">
    <source>
        <dbReference type="SAM" id="Phobius"/>
    </source>
</evidence>
<name>A0A090MHV9_9HYPO</name>
<keyword evidence="2" id="KW-0812">Transmembrane</keyword>
<accession>A0A090MHV9</accession>
<gene>
    <name evidence="4" type="ORF">BN850_0101660</name>
</gene>
<dbReference type="AlphaFoldDB" id="A0A090MHV9"/>
<sequence>MRLITVLGTSFLLLTHVFAQNNNNRTCWGVDGQPWEENRKCPGSSACCGPDAECMPNRLCQRKGQAKNMFVRGPCAAAPWDMKECAVICVTEEENNIFPRVEQCEDGSYCCVDKNKRCCAEGRGYFLDDEGNLALGNSTETETTTSALPTTTSAEAVSTSTQESEPTQSSDNSTETEEDDGQAMKIGLGVGIPAAIAIVAVAAWLFLRRRNKNKRAQVPHVATAEMYGRNDHKMPMSPQELEGYASTSEMYQKQGKVSSAPQELEG</sequence>
<evidence type="ECO:0000313" key="4">
    <source>
        <dbReference type="EMBL" id="CEG05240.1"/>
    </source>
</evidence>
<organism evidence="4">
    <name type="scientific">Fusarium clavum</name>
    <dbReference type="NCBI Taxonomy" id="2594811"/>
    <lineage>
        <taxon>Eukaryota</taxon>
        <taxon>Fungi</taxon>
        <taxon>Dikarya</taxon>
        <taxon>Ascomycota</taxon>
        <taxon>Pezizomycotina</taxon>
        <taxon>Sordariomycetes</taxon>
        <taxon>Hypocreomycetidae</taxon>
        <taxon>Hypocreales</taxon>
        <taxon>Nectriaceae</taxon>
        <taxon>Fusarium</taxon>
        <taxon>Fusarium incarnatum-equiseti species complex</taxon>
    </lineage>
</organism>
<evidence type="ECO:0000256" key="1">
    <source>
        <dbReference type="SAM" id="MobiDB-lite"/>
    </source>
</evidence>
<reference evidence="4" key="1">
    <citation type="submission" date="2013-05" db="EMBL/GenBank/DDBJ databases">
        <title>Draft genome sequences of six wheat associated Fusarium spp. isolates.</title>
        <authorList>
            <person name="Moolhuijzen P.M."/>
            <person name="Manners J.M."/>
            <person name="Wilcox S."/>
            <person name="Bellgard M.I."/>
            <person name="Gardiner D.M."/>
        </authorList>
    </citation>
    <scope>NUCLEOTIDE SEQUENCE</scope>
    <source>
        <strain evidence="4">CS3069</strain>
    </source>
</reference>
<protein>
    <submittedName>
        <fullName evidence="4">WGS project CBMI000000000 data, contig CS3069_c003310</fullName>
    </submittedName>
</protein>
<feature type="region of interest" description="Disordered" evidence="1">
    <location>
        <begin position="230"/>
        <end position="266"/>
    </location>
</feature>
<keyword evidence="2" id="KW-1133">Transmembrane helix</keyword>
<feature type="chain" id="PRO_5001860449" evidence="3">
    <location>
        <begin position="20"/>
        <end position="266"/>
    </location>
</feature>
<feature type="signal peptide" evidence="3">
    <location>
        <begin position="1"/>
        <end position="19"/>
    </location>
</feature>